<dbReference type="SMART" id="SM01264">
    <property type="entry name" value="M16C_associated"/>
    <property type="match status" value="1"/>
</dbReference>
<dbReference type="InterPro" id="IPR007863">
    <property type="entry name" value="Peptidase_M16_C"/>
</dbReference>
<reference evidence="4 5" key="1">
    <citation type="submission" date="2016-10" db="EMBL/GenBank/DDBJ databases">
        <authorList>
            <person name="de Groot N.N."/>
        </authorList>
    </citation>
    <scope>NUCLEOTIDE SEQUENCE [LARGE SCALE GENOMIC DNA]</scope>
    <source>
        <strain evidence="4 5">AR40</strain>
    </source>
</reference>
<proteinExistence type="inferred from homology"/>
<evidence type="ECO:0000256" key="2">
    <source>
        <dbReference type="RuleBase" id="RU004447"/>
    </source>
</evidence>
<dbReference type="Pfam" id="PF00675">
    <property type="entry name" value="Peptidase_M16"/>
    <property type="match status" value="1"/>
</dbReference>
<dbReference type="OrthoDB" id="9762027at2"/>
<dbReference type="EMBL" id="FOGJ01000034">
    <property type="protein sequence ID" value="SES37152.1"/>
    <property type="molecule type" value="Genomic_DNA"/>
</dbReference>
<dbReference type="InterPro" id="IPR013578">
    <property type="entry name" value="Peptidase_M16C_assoc"/>
</dbReference>
<dbReference type="InterPro" id="IPR055130">
    <property type="entry name" value="PreP_C"/>
</dbReference>
<dbReference type="Pfam" id="PF22516">
    <property type="entry name" value="PreP_C"/>
    <property type="match status" value="1"/>
</dbReference>
<dbReference type="FunFam" id="3.30.830.10:FF:000034">
    <property type="entry name" value="presequence protease 1, chloroplastic/mitochondrial"/>
    <property type="match status" value="1"/>
</dbReference>
<name>A0A1H9WT83_BUTFI</name>
<evidence type="ECO:0000313" key="4">
    <source>
        <dbReference type="EMBL" id="SES37152.1"/>
    </source>
</evidence>
<comment type="similarity">
    <text evidence="1 2">Belongs to the peptidase M16 family.</text>
</comment>
<organism evidence="4 5">
    <name type="scientific">Butyrivibrio fibrisolvens</name>
    <dbReference type="NCBI Taxonomy" id="831"/>
    <lineage>
        <taxon>Bacteria</taxon>
        <taxon>Bacillati</taxon>
        <taxon>Bacillota</taxon>
        <taxon>Clostridia</taxon>
        <taxon>Lachnospirales</taxon>
        <taxon>Lachnospiraceae</taxon>
        <taxon>Butyrivibrio</taxon>
    </lineage>
</organism>
<dbReference type="Gene3D" id="3.30.830.10">
    <property type="entry name" value="Metalloenzyme, LuxS/M16 peptidase-like"/>
    <property type="match status" value="4"/>
</dbReference>
<dbReference type="Pfam" id="PF05193">
    <property type="entry name" value="Peptidase_M16_C"/>
    <property type="match status" value="1"/>
</dbReference>
<dbReference type="PANTHER" id="PTHR43016:SF13">
    <property type="entry name" value="PRESEQUENCE PROTEASE, MITOCHONDRIAL"/>
    <property type="match status" value="1"/>
</dbReference>
<sequence length="972" mass="111020">MTVNELTAYEVLEHRRIDDLGTDSYILKHKKTGARVVLLPNDDENKVFYIGFRTPPTDSTGVAHIIEHTVLCGSRDFPVKDPFIELAKGSLNTFLNAMTYPDKTVYPVASCNDADFQNLMHVYLDAVFYPNIYKTDKIFKQEGWHYEMESADDDLKINGVVYNEMKGAYSSPDDILDKGIMNSLYPDNTYNIESGGDPDVIPSLTYEQYLDFHRRYYHPSNSYIYLYGNMDMVSKLTYIDENYLSHFDHLDIDSSIKMQKPFEKQSVVHKDYSILKTDDLKDNTYLTMNWSVGTSLDRKLYVAFDVLDYCLVSAPGAVLKKALIDKGIGKDVYSEYENGVLQPFFSVIAKNANADQADLFKQTIIECLEKTVKEGLDKKALEAAINVDEFKYREADFGRFPKGLLYGLQVLDSWLYDDMKPFIHIEAGDTYKALRDEIEGDYFERLIQKYLLDNTHSSIFIMDPVKGLNEEKEAAKSAELQKYKESLAKEDIDRIVRETAELKEYQEAPDLEENLKKIPMLTRKDLRRNVEPFIYEEKKVGDNILLFHDIFTNGIDYLNFVFRMEDVPYELFKYSGILKSVLGLVDTKNYSYGDLYNEINMKTGGFTASIGTYSDRRDLSKFATTFEIAVKVLPSNIDHAFDLATEIIKTSKVDDKKRMKEILDEKMSHMEADLQTAGHRAAALHAAAGFSKAGNVSENLSGITGYRLVQKYAKHYDEAAHKELVEKLSELMKTLFRKENLLVSFTTDKKNYGQVEAKVAEFADNLYTQDCQKGRLEFVPVKSNDAFKTPGQVQYTALAGNFRKNGLEYTGALRVLQVMMGYDFLWNNIRVKGGAYGVMGGASPNGDSYFVTYRDPHLKRSLDVFRQVSDFVRNYEADERTLTGFVIGAIGELDTPKTPSAKGSYGLMAYMCHVDIDKLQEHRNQILDVTVEDIRKLADYVDAFEEDNSICVVGTSEKINQHRDLFDKVEEL</sequence>
<dbReference type="GO" id="GO:0004222">
    <property type="term" value="F:metalloendopeptidase activity"/>
    <property type="evidence" value="ECO:0007669"/>
    <property type="project" value="InterPro"/>
</dbReference>
<dbReference type="InterPro" id="IPR011249">
    <property type="entry name" value="Metalloenz_LuxS/M16"/>
</dbReference>
<dbReference type="Proteomes" id="UP000182584">
    <property type="component" value="Unassembled WGS sequence"/>
</dbReference>
<dbReference type="AlphaFoldDB" id="A0A1H9WT83"/>
<protein>
    <recommendedName>
        <fullName evidence="3">Peptidase M16C associated domain-containing protein</fullName>
    </recommendedName>
</protein>
<feature type="domain" description="Peptidase M16C associated" evidence="3">
    <location>
        <begin position="462"/>
        <end position="712"/>
    </location>
</feature>
<evidence type="ECO:0000256" key="1">
    <source>
        <dbReference type="ARBA" id="ARBA00007261"/>
    </source>
</evidence>
<dbReference type="SUPFAM" id="SSF63411">
    <property type="entry name" value="LuxS/MPP-like metallohydrolase"/>
    <property type="match status" value="4"/>
</dbReference>
<evidence type="ECO:0000313" key="5">
    <source>
        <dbReference type="Proteomes" id="UP000182584"/>
    </source>
</evidence>
<dbReference type="GO" id="GO:0046872">
    <property type="term" value="F:metal ion binding"/>
    <property type="evidence" value="ECO:0007669"/>
    <property type="project" value="InterPro"/>
</dbReference>
<accession>A0A1H9WT83</accession>
<dbReference type="Pfam" id="PF08367">
    <property type="entry name" value="M16C_assoc"/>
    <property type="match status" value="1"/>
</dbReference>
<dbReference type="GO" id="GO:0016485">
    <property type="term" value="P:protein processing"/>
    <property type="evidence" value="ECO:0007669"/>
    <property type="project" value="TreeGrafter"/>
</dbReference>
<dbReference type="RefSeq" id="WP_074758578.1">
    <property type="nucleotide sequence ID" value="NZ_FOGJ01000034.1"/>
</dbReference>
<dbReference type="PANTHER" id="PTHR43016">
    <property type="entry name" value="PRESEQUENCE PROTEASE"/>
    <property type="match status" value="1"/>
</dbReference>
<dbReference type="InterPro" id="IPR001431">
    <property type="entry name" value="Pept_M16_Zn_BS"/>
</dbReference>
<evidence type="ECO:0000259" key="3">
    <source>
        <dbReference type="SMART" id="SM01264"/>
    </source>
</evidence>
<gene>
    <name evidence="4" type="ORF">SAMN04487884_13412</name>
</gene>
<dbReference type="InterPro" id="IPR011765">
    <property type="entry name" value="Pept_M16_N"/>
</dbReference>
<dbReference type="eggNOG" id="COG1026">
    <property type="taxonomic scope" value="Bacteria"/>
</dbReference>
<dbReference type="PROSITE" id="PS00143">
    <property type="entry name" value="INSULINASE"/>
    <property type="match status" value="1"/>
</dbReference>